<dbReference type="PANTHER" id="PTHR45036">
    <property type="entry name" value="METHYLTRANSFERASE LIKE 7B"/>
    <property type="match status" value="1"/>
</dbReference>
<gene>
    <name evidence="3" type="primary">LOC104701586</name>
</gene>
<dbReference type="GeneID" id="104701586"/>
<sequence>MAILHFSYSAPIFSTIIHSPRRKIRALRDSGKTHNNLITKDPVSSFRLCPCGRRHFLGAMSLLPISPSHASGSSASTSTEDLRRLRSPKPDWYEELFAWFMDTGMESYEKEISDYKTKLFDNLVGKAEIVLEIGIGTGPNFKYYTAIPNVSVIGVDPNAKMESYSRKSAAEAGIKSEDFTFIHALGESIPLEDASVDAVVGTLVLCSVSDVTRTLNEIKRILRPGGIYLFIEHVAAEVFGFSGC</sequence>
<keyword evidence="2" id="KW-1185">Reference proteome</keyword>
<evidence type="ECO:0000313" key="3">
    <source>
        <dbReference type="RefSeq" id="XP_010415600.1"/>
    </source>
</evidence>
<dbReference type="Proteomes" id="UP000694864">
    <property type="component" value="Chromosome 7"/>
</dbReference>
<dbReference type="PANTHER" id="PTHR45036:SF1">
    <property type="entry name" value="METHYLTRANSFERASE LIKE 7A"/>
    <property type="match status" value="1"/>
</dbReference>
<accession>A0ABM0SSR2</accession>
<feature type="domain" description="Methyltransferase type 11" evidence="1">
    <location>
        <begin position="131"/>
        <end position="230"/>
    </location>
</feature>
<protein>
    <submittedName>
        <fullName evidence="3">Methyltransferase-like protein 7A isoform X2</fullName>
    </submittedName>
</protein>
<name>A0ABM0SSR2_CAMSA</name>
<dbReference type="SUPFAM" id="SSF53335">
    <property type="entry name" value="S-adenosyl-L-methionine-dependent methyltransferases"/>
    <property type="match status" value="1"/>
</dbReference>
<dbReference type="InterPro" id="IPR029063">
    <property type="entry name" value="SAM-dependent_MTases_sf"/>
</dbReference>
<dbReference type="Pfam" id="PF08241">
    <property type="entry name" value="Methyltransf_11"/>
    <property type="match status" value="1"/>
</dbReference>
<dbReference type="Gene3D" id="3.40.50.150">
    <property type="entry name" value="Vaccinia Virus protein VP39"/>
    <property type="match status" value="1"/>
</dbReference>
<evidence type="ECO:0000313" key="2">
    <source>
        <dbReference type="Proteomes" id="UP000694864"/>
    </source>
</evidence>
<reference evidence="2" key="1">
    <citation type="journal article" date="2014" name="Nat. Commun.">
        <title>The emerging biofuel crop Camelina sativa retains a highly undifferentiated hexaploid genome structure.</title>
        <authorList>
            <person name="Kagale S."/>
            <person name="Koh C."/>
            <person name="Nixon J."/>
            <person name="Bollina V."/>
            <person name="Clarke W.E."/>
            <person name="Tuteja R."/>
            <person name="Spillane C."/>
            <person name="Robinson S.J."/>
            <person name="Links M.G."/>
            <person name="Clarke C."/>
            <person name="Higgins E.E."/>
            <person name="Huebert T."/>
            <person name="Sharpe A.G."/>
            <person name="Parkin I.A."/>
        </authorList>
    </citation>
    <scope>NUCLEOTIDE SEQUENCE [LARGE SCALE GENOMIC DNA]</scope>
    <source>
        <strain evidence="2">cv. DH55</strain>
    </source>
</reference>
<organism evidence="2 3">
    <name type="scientific">Camelina sativa</name>
    <name type="common">False flax</name>
    <name type="synonym">Myagrum sativum</name>
    <dbReference type="NCBI Taxonomy" id="90675"/>
    <lineage>
        <taxon>Eukaryota</taxon>
        <taxon>Viridiplantae</taxon>
        <taxon>Streptophyta</taxon>
        <taxon>Embryophyta</taxon>
        <taxon>Tracheophyta</taxon>
        <taxon>Spermatophyta</taxon>
        <taxon>Magnoliopsida</taxon>
        <taxon>eudicotyledons</taxon>
        <taxon>Gunneridae</taxon>
        <taxon>Pentapetalae</taxon>
        <taxon>rosids</taxon>
        <taxon>malvids</taxon>
        <taxon>Brassicales</taxon>
        <taxon>Brassicaceae</taxon>
        <taxon>Camelineae</taxon>
        <taxon>Camelina</taxon>
    </lineage>
</organism>
<dbReference type="InterPro" id="IPR052356">
    <property type="entry name" value="Thiol_S-MT"/>
</dbReference>
<proteinExistence type="predicted"/>
<dbReference type="InterPro" id="IPR013216">
    <property type="entry name" value="Methyltransf_11"/>
</dbReference>
<evidence type="ECO:0000259" key="1">
    <source>
        <dbReference type="Pfam" id="PF08241"/>
    </source>
</evidence>
<dbReference type="CDD" id="cd02440">
    <property type="entry name" value="AdoMet_MTases"/>
    <property type="match status" value="1"/>
</dbReference>
<reference evidence="3" key="2">
    <citation type="submission" date="2025-08" db="UniProtKB">
        <authorList>
            <consortium name="RefSeq"/>
        </authorList>
    </citation>
    <scope>IDENTIFICATION</scope>
    <source>
        <tissue evidence="3">Leaf</tissue>
    </source>
</reference>
<dbReference type="RefSeq" id="XP_010415600.1">
    <property type="nucleotide sequence ID" value="XM_010417298.1"/>
</dbReference>